<dbReference type="EMBL" id="PGCK01000010">
    <property type="protein sequence ID" value="MCD1295628.1"/>
    <property type="molecule type" value="Genomic_DNA"/>
</dbReference>
<evidence type="ECO:0000313" key="3">
    <source>
        <dbReference type="Proteomes" id="UP001320159"/>
    </source>
</evidence>
<protein>
    <submittedName>
        <fullName evidence="2">Uncharacterized protein</fullName>
    </submittedName>
</protein>
<evidence type="ECO:0000256" key="1">
    <source>
        <dbReference type="SAM" id="MobiDB-lite"/>
    </source>
</evidence>
<feature type="non-terminal residue" evidence="2">
    <location>
        <position position="1"/>
    </location>
</feature>
<name>A0AAP2RE59_9EURY</name>
<feature type="compositionally biased region" description="Basic and acidic residues" evidence="1">
    <location>
        <begin position="37"/>
        <end position="46"/>
    </location>
</feature>
<proteinExistence type="predicted"/>
<sequence>KRPFSDKKSQKNQQTPQPSAYQPPKNTTTTNQTQKTQAREHWNHKILSDIKGTKALRIHSLNL</sequence>
<organism evidence="2 3">
    <name type="scientific">Methanooceanicella nereidis</name>
    <dbReference type="NCBI Taxonomy" id="2052831"/>
    <lineage>
        <taxon>Archaea</taxon>
        <taxon>Methanobacteriati</taxon>
        <taxon>Methanobacteriota</taxon>
        <taxon>Stenosarchaea group</taxon>
        <taxon>Methanomicrobia</taxon>
        <taxon>Methanocellales</taxon>
        <taxon>Methanocellaceae</taxon>
        <taxon>Methanooceanicella</taxon>
    </lineage>
</organism>
<feature type="region of interest" description="Disordered" evidence="1">
    <location>
        <begin position="1"/>
        <end position="46"/>
    </location>
</feature>
<dbReference type="Proteomes" id="UP001320159">
    <property type="component" value="Unassembled WGS sequence"/>
</dbReference>
<feature type="compositionally biased region" description="Low complexity" evidence="1">
    <location>
        <begin position="22"/>
        <end position="36"/>
    </location>
</feature>
<gene>
    <name evidence="2" type="ORF">CUJ83_11530</name>
</gene>
<dbReference type="AlphaFoldDB" id="A0AAP2RE59"/>
<reference evidence="2 3" key="1">
    <citation type="submission" date="2017-11" db="EMBL/GenBank/DDBJ databases">
        <title>Isolation and Characterization of Family Methanocellaceae Species from Potential Methane Hydrate Area Offshore Southwestern Taiwan.</title>
        <authorList>
            <person name="Zhang W.-L."/>
            <person name="Chen W.-C."/>
            <person name="Lai M.-C."/>
            <person name="Chen S.-C."/>
        </authorList>
    </citation>
    <scope>NUCLEOTIDE SEQUENCE [LARGE SCALE GENOMIC DNA]</scope>
    <source>
        <strain evidence="2 3">CWC-04</strain>
    </source>
</reference>
<feature type="compositionally biased region" description="Polar residues" evidence="1">
    <location>
        <begin position="11"/>
        <end position="20"/>
    </location>
</feature>
<comment type="caution">
    <text evidence="2">The sequence shown here is derived from an EMBL/GenBank/DDBJ whole genome shotgun (WGS) entry which is preliminary data.</text>
</comment>
<accession>A0AAP2RE59</accession>
<evidence type="ECO:0000313" key="2">
    <source>
        <dbReference type="EMBL" id="MCD1295628.1"/>
    </source>
</evidence>
<keyword evidence="3" id="KW-1185">Reference proteome</keyword>